<evidence type="ECO:0000313" key="12">
    <source>
        <dbReference type="EMBL" id="WKA00074.1"/>
    </source>
</evidence>
<dbReference type="PROSITE" id="PS50994">
    <property type="entry name" value="INTEGRASE"/>
    <property type="match status" value="1"/>
</dbReference>
<feature type="domain" description="RNase H type-1" evidence="10">
    <location>
        <begin position="1499"/>
        <end position="1632"/>
    </location>
</feature>
<dbReference type="Pfam" id="PF13456">
    <property type="entry name" value="RVT_3"/>
    <property type="match status" value="1"/>
</dbReference>
<evidence type="ECO:0000256" key="5">
    <source>
        <dbReference type="ARBA" id="ARBA00022759"/>
    </source>
</evidence>
<dbReference type="Pfam" id="PF17917">
    <property type="entry name" value="RT_RNaseH"/>
    <property type="match status" value="1"/>
</dbReference>
<keyword evidence="3" id="KW-0548">Nucleotidyltransferase</keyword>
<dbReference type="PROSITE" id="PS50879">
    <property type="entry name" value="RNASE_H_1"/>
    <property type="match status" value="1"/>
</dbReference>
<dbReference type="Pfam" id="PF00078">
    <property type="entry name" value="RVT_1"/>
    <property type="match status" value="1"/>
</dbReference>
<evidence type="ECO:0000259" key="10">
    <source>
        <dbReference type="PROSITE" id="PS50879"/>
    </source>
</evidence>
<dbReference type="Proteomes" id="UP001227230">
    <property type="component" value="Chromosome 12"/>
</dbReference>
<evidence type="ECO:0000256" key="6">
    <source>
        <dbReference type="ARBA" id="ARBA00022801"/>
    </source>
</evidence>
<dbReference type="EC" id="2.7.7.49" evidence="1"/>
<evidence type="ECO:0000256" key="2">
    <source>
        <dbReference type="ARBA" id="ARBA00022679"/>
    </source>
</evidence>
<dbReference type="Gene3D" id="3.30.70.270">
    <property type="match status" value="2"/>
</dbReference>
<dbReference type="EMBL" id="CP126659">
    <property type="protein sequence ID" value="WKA00074.1"/>
    <property type="molecule type" value="Genomic_DNA"/>
</dbReference>
<dbReference type="Pfam" id="PF03732">
    <property type="entry name" value="Retrotrans_gag"/>
    <property type="match status" value="1"/>
</dbReference>
<keyword evidence="13" id="KW-1185">Reference proteome</keyword>
<evidence type="ECO:0000256" key="8">
    <source>
        <dbReference type="ARBA" id="ARBA00023172"/>
    </source>
</evidence>
<dbReference type="CDD" id="cd01647">
    <property type="entry name" value="RT_LTR"/>
    <property type="match status" value="1"/>
</dbReference>
<dbReference type="InterPro" id="IPR012337">
    <property type="entry name" value="RNaseH-like_sf"/>
</dbReference>
<dbReference type="PANTHER" id="PTHR48475">
    <property type="entry name" value="RIBONUCLEASE H"/>
    <property type="match status" value="1"/>
</dbReference>
<dbReference type="InterPro" id="IPR001584">
    <property type="entry name" value="Integrase_cat-core"/>
</dbReference>
<keyword evidence="4" id="KW-0540">Nuclease</keyword>
<evidence type="ECO:0000256" key="3">
    <source>
        <dbReference type="ARBA" id="ARBA00022695"/>
    </source>
</evidence>
<dbReference type="InterPro" id="IPR000477">
    <property type="entry name" value="RT_dom"/>
</dbReference>
<keyword evidence="7" id="KW-0695">RNA-directed DNA polymerase</keyword>
<dbReference type="InterPro" id="IPR021109">
    <property type="entry name" value="Peptidase_aspartic_dom_sf"/>
</dbReference>
<dbReference type="InterPro" id="IPR043502">
    <property type="entry name" value="DNA/RNA_pol_sf"/>
</dbReference>
<evidence type="ECO:0000256" key="4">
    <source>
        <dbReference type="ARBA" id="ARBA00022722"/>
    </source>
</evidence>
<dbReference type="Gene3D" id="2.40.70.10">
    <property type="entry name" value="Acid Proteases"/>
    <property type="match status" value="1"/>
</dbReference>
<dbReference type="SUPFAM" id="SSF56672">
    <property type="entry name" value="DNA/RNA polymerases"/>
    <property type="match status" value="1"/>
</dbReference>
<dbReference type="CDD" id="cd09279">
    <property type="entry name" value="RNase_HI_like"/>
    <property type="match status" value="1"/>
</dbReference>
<name>A0ABY9CZD4_VITVI</name>
<evidence type="ECO:0000259" key="11">
    <source>
        <dbReference type="PROSITE" id="PS50994"/>
    </source>
</evidence>
<keyword evidence="6" id="KW-0378">Hydrolase</keyword>
<dbReference type="Gene3D" id="3.30.420.10">
    <property type="entry name" value="Ribonuclease H-like superfamily/Ribonuclease H"/>
    <property type="match status" value="3"/>
</dbReference>
<evidence type="ECO:0000313" key="13">
    <source>
        <dbReference type="Proteomes" id="UP001227230"/>
    </source>
</evidence>
<dbReference type="InterPro" id="IPR041373">
    <property type="entry name" value="RT_RNaseH"/>
</dbReference>
<feature type="domain" description="Integrase catalytic" evidence="11">
    <location>
        <begin position="1723"/>
        <end position="1876"/>
    </location>
</feature>
<keyword evidence="2" id="KW-0808">Transferase</keyword>
<dbReference type="CDD" id="cd00303">
    <property type="entry name" value="retropepsin_like"/>
    <property type="match status" value="1"/>
</dbReference>
<dbReference type="InterPro" id="IPR043128">
    <property type="entry name" value="Rev_trsase/Diguanyl_cyclase"/>
</dbReference>
<dbReference type="InterPro" id="IPR002156">
    <property type="entry name" value="RNaseH_domain"/>
</dbReference>
<gene>
    <name evidence="12" type="ORF">VitviT2T_018465</name>
</gene>
<sequence length="2000" mass="224719">MDRIEQCMRQMRVSDGSVVWDDFGGMPVASLPAKFRMPDIERYTGIGCPRIHLRLYSTVMRAHGLDEPQMITLFPLSLSGAAQRWFASLESSRRRTWDDLAQEFLRQFSFNTVIDVSRRELEALRQRTEESVSSFISRWRGKIAEIVDRPSERDQIQMVLRSLQPRIARHVVGVPFTDFGSLVMALYDVEDGITRGLWADSSPSDVKGKKPFIGPRPTEYRPRAPRPAYDQTHMPQTLVLPSYATQGIERPAVSYTPTGQPCYAAQFTPRPAPLYPGPRAQQTSAPFASRTQRQFSQIGMPLSQALRKLIETGLLTALTPRPLPQPIPAQFRMDLHCAYHQGPGHETDRCTALRHAIQDLIDQGLVHLGQPSVTTNPLPTHTTHAVPPPAGGIHFLDFDETDDHVHMLSWDDPDPEPIMPAGIYETSGVTLEPQMLAPFRLVPEAASVQAATSEPLTFTRYSVQAPYILIPDVEEVQAPHSDDPQTLDVQYILRGGRVVRQPPPAAARPVEGTFASQEEVRAEDDGILRQLQSTQARISIWSLLASSSTHRDALTRALSQIRVDTTTTPEGLIHMMTAGRATCIVFSDDDLPPEGSDHTRPLYISVGCSGRRVPSVLLDNGSALNVCPLAIAIALGYGPSDFGPSTQTVRAYDSTRREVMGTLEIELLIGPATFVAIFQLLRIPTSFNLLLGRPWIHRAGAIPSSLHQKTVEIEDFCRDFVAMSFDRHGSTVVLDIMRSMSYLPGMGLGRRQHGPSEFIAIPDHDVPFGLGFIPTEADYLYMARLRKERVRARLTHTPFYYPLRPYTRSLADYFARASEPHAPSDGIVGGLSTTQEAELQRLVQQLRLRDGSPSPSTSVLIAPSSPDRTSLMTLCFPDEIDEHETLAEVGDVVDGAAPHDEYINEMLALSLSQIEETIQPGLASSFDLFGVFIIELAEESLTAPALESIEDLIPFDDLTDSHVGIVEGASDFVDPPLSFDVLSGFVSRSDYVSDVSSMDLSIFEYLPVSCDIDLSAPSSPTSQIFYIDDEIAQHDSDDDSSSVSDSNPVDQRVSPAVGDIEIVDFGTADQPRELRIGSDLSTDERDSLIQLLRAYLDVFAWSYEDMPGLDPSIVQHRLPLLPHARPVKQKLRRLHPRWSLQDGKVRVCVDFRDLNKASPKDDFPLPHIDMLVDSTAGHSMLSFMDGFSGYSQILMAPEDMEKTSFITEWGTYCYRVMPFGLKNAGATYQRAATTLFHDMMHRDVEVYVDDMIVKSRGRSDHLAALERFFERIRQFRLRLNPKKCTFGVTSGKLLGYMVSERGIEVDPDKIRAILDMPAPRTEREVRGFLGRLQYISRFIARLTDIFLAPPTPGRPLLLYLSVSDLALGCMLAQLDDSGKDRAIYYLSKRMLDYETRYVTIERYCLALVWVTRRLRHYMTEYSVHLISRLDPLKYLFDRPTLVGRLMRWLVLLTEFDIHYVTQKSIRGSIVADHLASLPVSDARAIDDDFPDEDVAAVTSLSGWCMYFDGAANHSGYGIGVLLISPHGDHIPRSVRLAFTNRHPATNNIVEYEACILGLETALELGIRQMEVFGDSNLVLRQIQGEWKTRDAKLRPYHAYLELLVARFENLRYTHLPRAQNQFADALATLASMIDIPADATVRPLLIESRSAPAYCCLIDDMEIDDGLPWYHDIYHFLRLGVYPEAATAKDRRALRQLATRFVICGETLYRRSLDGILLLCLDRASADRVMREIHGDLIHVPPSELHALTSPWPFSVWGIDIIGKISPKSSSGHEFILVAIDYFTKWVEAASGVHFRAEVDTLVQRYGIRHHRSTAYRPQTNGAVEAANKNIKRILRKMVETSRDWSEKLPFALWAYRTSFRTSTGATPYSLVYGMEAVLPVEIEMGSLRVALEQQIPETDWAQARFDQLNLLDERRLRAADHVRAYQGKMARAFKKRVKPRPLHVGDLVLRVIRGLIRDPRGKFRPSWSGPYFIRELTPEGAAWLMDLDGNQFSEPTNVD</sequence>
<protein>
    <recommendedName>
        <fullName evidence="1">RNA-directed DNA polymerase</fullName>
        <ecNumber evidence="1">2.7.7.49</ecNumber>
    </recommendedName>
</protein>
<dbReference type="PANTHER" id="PTHR48475:SF1">
    <property type="entry name" value="RNASE H TYPE-1 DOMAIN-CONTAINING PROTEIN"/>
    <property type="match status" value="1"/>
</dbReference>
<keyword evidence="8" id="KW-0233">DNA recombination</keyword>
<evidence type="ECO:0000256" key="1">
    <source>
        <dbReference type="ARBA" id="ARBA00012493"/>
    </source>
</evidence>
<dbReference type="InterPro" id="IPR036397">
    <property type="entry name" value="RNaseH_sf"/>
</dbReference>
<dbReference type="CDD" id="cd09274">
    <property type="entry name" value="RNase_HI_RT_Ty3"/>
    <property type="match status" value="1"/>
</dbReference>
<proteinExistence type="predicted"/>
<dbReference type="InterPro" id="IPR005162">
    <property type="entry name" value="Retrotrans_gag_dom"/>
</dbReference>
<organism evidence="12 13">
    <name type="scientific">Vitis vinifera</name>
    <name type="common">Grape</name>
    <dbReference type="NCBI Taxonomy" id="29760"/>
    <lineage>
        <taxon>Eukaryota</taxon>
        <taxon>Viridiplantae</taxon>
        <taxon>Streptophyta</taxon>
        <taxon>Embryophyta</taxon>
        <taxon>Tracheophyta</taxon>
        <taxon>Spermatophyta</taxon>
        <taxon>Magnoliopsida</taxon>
        <taxon>eudicotyledons</taxon>
        <taxon>Gunneridae</taxon>
        <taxon>Pentapetalae</taxon>
        <taxon>rosids</taxon>
        <taxon>Vitales</taxon>
        <taxon>Vitaceae</taxon>
        <taxon>Viteae</taxon>
        <taxon>Vitis</taxon>
    </lineage>
</organism>
<accession>A0ABY9CZD4</accession>
<reference evidence="12 13" key="1">
    <citation type="journal article" date="2023" name="Hortic Res">
        <title>The complete reference genome for grapevine (Vitis vinifera L.) genetics and breeding.</title>
        <authorList>
            <person name="Shi X."/>
            <person name="Cao S."/>
            <person name="Wang X."/>
            <person name="Huang S."/>
            <person name="Wang Y."/>
            <person name="Liu Z."/>
            <person name="Liu W."/>
            <person name="Leng X."/>
            <person name="Peng Y."/>
            <person name="Wang N."/>
            <person name="Wang Y."/>
            <person name="Ma Z."/>
            <person name="Xu X."/>
            <person name="Zhang F."/>
            <person name="Xue H."/>
            <person name="Zhong H."/>
            <person name="Wang Y."/>
            <person name="Zhang K."/>
            <person name="Velt A."/>
            <person name="Avia K."/>
            <person name="Holtgrawe D."/>
            <person name="Grimplet J."/>
            <person name="Matus J.T."/>
            <person name="Ware D."/>
            <person name="Wu X."/>
            <person name="Wang H."/>
            <person name="Liu C."/>
            <person name="Fang Y."/>
            <person name="Rustenholz C."/>
            <person name="Cheng Z."/>
            <person name="Xiao H."/>
            <person name="Zhou Y."/>
        </authorList>
    </citation>
    <scope>NUCLEOTIDE SEQUENCE [LARGE SCALE GENOMIC DNA]</scope>
    <source>
        <strain evidence="13">cv. Pinot noir / PN40024</strain>
        <tissue evidence="12">Leaf</tissue>
    </source>
</reference>
<evidence type="ECO:0000256" key="9">
    <source>
        <dbReference type="SAM" id="MobiDB-lite"/>
    </source>
</evidence>
<dbReference type="SUPFAM" id="SSF53098">
    <property type="entry name" value="Ribonuclease H-like"/>
    <property type="match status" value="2"/>
</dbReference>
<dbReference type="Gene3D" id="3.10.10.10">
    <property type="entry name" value="HIV Type 1 Reverse Transcriptase, subunit A, domain 1"/>
    <property type="match status" value="1"/>
</dbReference>
<keyword evidence="5" id="KW-0255">Endonuclease</keyword>
<evidence type="ECO:0000256" key="7">
    <source>
        <dbReference type="ARBA" id="ARBA00022918"/>
    </source>
</evidence>
<feature type="region of interest" description="Disordered" evidence="9">
    <location>
        <begin position="204"/>
        <end position="230"/>
    </location>
</feature>